<dbReference type="GO" id="GO:0004016">
    <property type="term" value="F:adenylate cyclase activity"/>
    <property type="evidence" value="ECO:0007669"/>
    <property type="project" value="UniProtKB-ARBA"/>
</dbReference>
<dbReference type="Pfam" id="PF00211">
    <property type="entry name" value="Guanylate_cyc"/>
    <property type="match status" value="1"/>
</dbReference>
<dbReference type="AlphaFoldDB" id="A0A9X0WK63"/>
<dbReference type="GO" id="GO:0009190">
    <property type="term" value="P:cyclic nucleotide biosynthetic process"/>
    <property type="evidence" value="ECO:0007669"/>
    <property type="project" value="InterPro"/>
</dbReference>
<dbReference type="PROSITE" id="PS50125">
    <property type="entry name" value="GUANYLATE_CYCLASE_2"/>
    <property type="match status" value="1"/>
</dbReference>
<dbReference type="InterPro" id="IPR029787">
    <property type="entry name" value="Nucleotide_cyclase"/>
</dbReference>
<dbReference type="EMBL" id="NRSD01000018">
    <property type="protein sequence ID" value="MBK1646000.1"/>
    <property type="molecule type" value="Genomic_DNA"/>
</dbReference>
<dbReference type="SMART" id="SM00044">
    <property type="entry name" value="CYCc"/>
    <property type="match status" value="1"/>
</dbReference>
<dbReference type="CDD" id="cd07302">
    <property type="entry name" value="CHD"/>
    <property type="match status" value="1"/>
</dbReference>
<dbReference type="Gene3D" id="2.40.10.220">
    <property type="entry name" value="predicted glycosyltransferase like domains"/>
    <property type="match status" value="1"/>
</dbReference>
<dbReference type="SUPFAM" id="SSF55073">
    <property type="entry name" value="Nucleotide cyclase"/>
    <property type="match status" value="1"/>
</dbReference>
<name>A0A9X0WK63_9GAMM</name>
<protein>
    <submittedName>
        <fullName evidence="2">Guanylate cyclase</fullName>
    </submittedName>
</protein>
<dbReference type="Pfam" id="PF07238">
    <property type="entry name" value="PilZ"/>
    <property type="match status" value="1"/>
</dbReference>
<dbReference type="InterPro" id="IPR050697">
    <property type="entry name" value="Adenylyl/Guanylyl_Cyclase_3/4"/>
</dbReference>
<proteinExistence type="predicted"/>
<dbReference type="GO" id="GO:0035438">
    <property type="term" value="F:cyclic-di-GMP binding"/>
    <property type="evidence" value="ECO:0007669"/>
    <property type="project" value="InterPro"/>
</dbReference>
<evidence type="ECO:0000259" key="1">
    <source>
        <dbReference type="PROSITE" id="PS50125"/>
    </source>
</evidence>
<keyword evidence="3" id="KW-1185">Reference proteome</keyword>
<dbReference type="PANTHER" id="PTHR43081">
    <property type="entry name" value="ADENYLATE CYCLASE, TERMINAL-DIFFERENTIATION SPECIFIC-RELATED"/>
    <property type="match status" value="1"/>
</dbReference>
<dbReference type="InterPro" id="IPR001054">
    <property type="entry name" value="A/G_cyclase"/>
</dbReference>
<accession>A0A9X0WK63</accession>
<comment type="caution">
    <text evidence="2">The sequence shown here is derived from an EMBL/GenBank/DDBJ whole genome shotgun (WGS) entry which is preliminary data.</text>
</comment>
<dbReference type="SUPFAM" id="SSF141371">
    <property type="entry name" value="PilZ domain-like"/>
    <property type="match status" value="1"/>
</dbReference>
<dbReference type="GO" id="GO:0035556">
    <property type="term" value="P:intracellular signal transduction"/>
    <property type="evidence" value="ECO:0007669"/>
    <property type="project" value="InterPro"/>
</dbReference>
<dbReference type="Proteomes" id="UP001138802">
    <property type="component" value="Unassembled WGS sequence"/>
</dbReference>
<organism evidence="2 3">
    <name type="scientific">Thiocapsa imhoffii</name>
    <dbReference type="NCBI Taxonomy" id="382777"/>
    <lineage>
        <taxon>Bacteria</taxon>
        <taxon>Pseudomonadati</taxon>
        <taxon>Pseudomonadota</taxon>
        <taxon>Gammaproteobacteria</taxon>
        <taxon>Chromatiales</taxon>
        <taxon>Chromatiaceae</taxon>
        <taxon>Thiocapsa</taxon>
    </lineage>
</organism>
<feature type="domain" description="Guanylate cyclase" evidence="1">
    <location>
        <begin position="57"/>
        <end position="189"/>
    </location>
</feature>
<dbReference type="Gene3D" id="3.30.70.1230">
    <property type="entry name" value="Nucleotide cyclase"/>
    <property type="match status" value="1"/>
</dbReference>
<sequence length="360" mass="39986">MKHRDRETLIVELARLVEGVDRSASSQQRTQHLAEQIHPLLDHFLLESQPIEERDASILIADIRGFTALADSESPATIARLLHRFFNRMVFCVQAHGGIIDKFMGDAVMALFGVPDARDDHLLSALACAVEMQHAMLDLNRASQTMGDPAIFAGIAVNNGPMLVGSFGSTLYSEYTAIGDTVNMTARMQGFSLRGQIMINQASYLQVREQVDVGEPNRVLLKGKRQEITLYELIGMRKPTANIVPRVEIRRSPRVQVDCAVSVRQLAPAHQVAQPIKGHVKDLGYMGLSADLSSPLEPGQDVWLGLGLDASPEPTLDITARILRCRPCEEGYRVSLQFSRIDSAEHRLIKQYVDQVIWGR</sequence>
<dbReference type="RefSeq" id="WP_200388817.1">
    <property type="nucleotide sequence ID" value="NZ_NRSD01000018.1"/>
</dbReference>
<dbReference type="InterPro" id="IPR009875">
    <property type="entry name" value="PilZ_domain"/>
</dbReference>
<dbReference type="PANTHER" id="PTHR43081:SF1">
    <property type="entry name" value="ADENYLATE CYCLASE, TERMINAL-DIFFERENTIATION SPECIFIC"/>
    <property type="match status" value="1"/>
</dbReference>
<gene>
    <name evidence="2" type="ORF">CKO25_15355</name>
</gene>
<evidence type="ECO:0000313" key="3">
    <source>
        <dbReference type="Proteomes" id="UP001138802"/>
    </source>
</evidence>
<evidence type="ECO:0000313" key="2">
    <source>
        <dbReference type="EMBL" id="MBK1646000.1"/>
    </source>
</evidence>
<reference evidence="2 3" key="1">
    <citation type="journal article" date="2020" name="Microorganisms">
        <title>Osmotic Adaptation and Compatible Solute Biosynthesis of Phototrophic Bacteria as Revealed from Genome Analyses.</title>
        <authorList>
            <person name="Imhoff J.F."/>
            <person name="Rahn T."/>
            <person name="Kunzel S."/>
            <person name="Keller A."/>
            <person name="Neulinger S.C."/>
        </authorList>
    </citation>
    <scope>NUCLEOTIDE SEQUENCE [LARGE SCALE GENOMIC DNA]</scope>
    <source>
        <strain evidence="2 3">DSM 21303</strain>
    </source>
</reference>